<feature type="compositionally biased region" description="Polar residues" evidence="2">
    <location>
        <begin position="11"/>
        <end position="27"/>
    </location>
</feature>
<evidence type="ECO:0000313" key="3">
    <source>
        <dbReference type="EMBL" id="ESA41896.1"/>
    </source>
</evidence>
<proteinExistence type="predicted"/>
<sequence>MARNDPAIQDDTPNNSSTQMQPISASAVSTHPAVTSIQLPHLGDFINKLVDDAYRFQNLSVELDQTKEKLREAENKIAELAIDNQTIHEDLKNVRELLGVARDDESSAKIQLRVHEDAVECLKATLRGMDSALRKMGTALKGSIPRSKIANYRSILDKIHQCHMENTLAVSSILTYDRERRNNPKINEQVNKLNEATSDITSHFNALYDALESDLTEASISNV</sequence>
<keyword evidence="1" id="KW-0175">Coiled coil</keyword>
<dbReference type="AlphaFoldDB" id="V5IMD9"/>
<keyword evidence="4" id="KW-1185">Reference proteome</keyword>
<gene>
    <name evidence="3" type="ORF">NCU17202</name>
</gene>
<dbReference type="RefSeq" id="XP_011395360.1">
    <property type="nucleotide sequence ID" value="XM_011397058.1"/>
</dbReference>
<dbReference type="VEuPathDB" id="FungiDB:NCU17202"/>
<name>V5IMD9_NEUCR</name>
<evidence type="ECO:0000256" key="1">
    <source>
        <dbReference type="SAM" id="Coils"/>
    </source>
</evidence>
<evidence type="ECO:0000256" key="2">
    <source>
        <dbReference type="SAM" id="MobiDB-lite"/>
    </source>
</evidence>
<feature type="coiled-coil region" evidence="1">
    <location>
        <begin position="56"/>
        <end position="90"/>
    </location>
</feature>
<accession>V5IMD9</accession>
<dbReference type="InParanoid" id="V5IMD9"/>
<dbReference type="GeneID" id="23569835"/>
<dbReference type="Proteomes" id="UP000001805">
    <property type="component" value="Chromosome 7, Linkage Group VII"/>
</dbReference>
<dbReference type="EMBL" id="CM002242">
    <property type="protein sequence ID" value="ESA41896.1"/>
    <property type="molecule type" value="Genomic_DNA"/>
</dbReference>
<evidence type="ECO:0000313" key="4">
    <source>
        <dbReference type="Proteomes" id="UP000001805"/>
    </source>
</evidence>
<feature type="region of interest" description="Disordered" evidence="2">
    <location>
        <begin position="1"/>
        <end position="27"/>
    </location>
</feature>
<organism evidence="3 4">
    <name type="scientific">Neurospora crassa (strain ATCC 24698 / 74-OR23-1A / CBS 708.71 / DSM 1257 / FGSC 987)</name>
    <dbReference type="NCBI Taxonomy" id="367110"/>
    <lineage>
        <taxon>Eukaryota</taxon>
        <taxon>Fungi</taxon>
        <taxon>Dikarya</taxon>
        <taxon>Ascomycota</taxon>
        <taxon>Pezizomycotina</taxon>
        <taxon>Sordariomycetes</taxon>
        <taxon>Sordariomycetidae</taxon>
        <taxon>Sordariales</taxon>
        <taxon>Sordariaceae</taxon>
        <taxon>Neurospora</taxon>
    </lineage>
</organism>
<protein>
    <submittedName>
        <fullName evidence="3">Uncharacterized protein</fullName>
    </submittedName>
</protein>
<dbReference type="KEGG" id="ncr:NCU17202"/>
<dbReference type="SMR" id="V5IMD9"/>
<dbReference type="OrthoDB" id="10593006at2759"/>
<reference evidence="3 4" key="1">
    <citation type="journal article" date="2003" name="Nature">
        <title>The genome sequence of the filamentous fungus Neurospora crassa.</title>
        <authorList>
            <person name="Galagan J.E."/>
            <person name="Calvo S.E."/>
            <person name="Borkovich K.A."/>
            <person name="Selker E.U."/>
            <person name="Read N.D."/>
            <person name="Jaffe D."/>
            <person name="FitzHugh W."/>
            <person name="Ma L.J."/>
            <person name="Smirnov S."/>
            <person name="Purcell S."/>
            <person name="Rehman B."/>
            <person name="Elkins T."/>
            <person name="Engels R."/>
            <person name="Wang S."/>
            <person name="Nielsen C.B."/>
            <person name="Butler J."/>
            <person name="Endrizzi M."/>
            <person name="Qui D."/>
            <person name="Ianakiev P."/>
            <person name="Bell-Pedersen D."/>
            <person name="Nelson M.A."/>
            <person name="Werner-Washburne M."/>
            <person name="Selitrennikoff C.P."/>
            <person name="Kinsey J.A."/>
            <person name="Braun E.L."/>
            <person name="Zelter A."/>
            <person name="Schulte U."/>
            <person name="Kothe G.O."/>
            <person name="Jedd G."/>
            <person name="Mewes W."/>
            <person name="Staben C."/>
            <person name="Marcotte E."/>
            <person name="Greenberg D."/>
            <person name="Roy A."/>
            <person name="Foley K."/>
            <person name="Naylor J."/>
            <person name="Stange-Thomann N."/>
            <person name="Barrett R."/>
            <person name="Gnerre S."/>
            <person name="Kamal M."/>
            <person name="Kamvysselis M."/>
            <person name="Mauceli E."/>
            <person name="Bielke C."/>
            <person name="Rudd S."/>
            <person name="Frishman D."/>
            <person name="Krystofova S."/>
            <person name="Rasmussen C."/>
            <person name="Metzenberg R.L."/>
            <person name="Perkins D.D."/>
            <person name="Kroken S."/>
            <person name="Cogoni C."/>
            <person name="Macino G."/>
            <person name="Catcheside D."/>
            <person name="Li W."/>
            <person name="Pratt R.J."/>
            <person name="Osmani S.A."/>
            <person name="DeSouza C.P."/>
            <person name="Glass L."/>
            <person name="Orbach M.J."/>
            <person name="Berglund J.A."/>
            <person name="Voelker R."/>
            <person name="Yarden O."/>
            <person name="Plamann M."/>
            <person name="Seiler S."/>
            <person name="Dunlap J."/>
            <person name="Radford A."/>
            <person name="Aramayo R."/>
            <person name="Natvig D.O."/>
            <person name="Alex L.A."/>
            <person name="Mannhaupt G."/>
            <person name="Ebbole D.J."/>
            <person name="Freitag M."/>
            <person name="Paulsen I."/>
            <person name="Sachs M.S."/>
            <person name="Lander E.S."/>
            <person name="Nusbaum C."/>
            <person name="Birren B."/>
        </authorList>
    </citation>
    <scope>NUCLEOTIDE SEQUENCE [LARGE SCALE GENOMIC DNA]</scope>
    <source>
        <strain evidence="4">ATCC 24698 / 74-OR23-1A / CBS 708.71 / DSM 1257 / FGSC 987</strain>
    </source>
</reference>